<dbReference type="InterPro" id="IPR009337">
    <property type="entry name" value="DUF995"/>
</dbReference>
<feature type="chain" id="PRO_5015110883" description="DUF995 domain-containing protein" evidence="1">
    <location>
        <begin position="25"/>
        <end position="173"/>
    </location>
</feature>
<proteinExistence type="predicted"/>
<evidence type="ECO:0000256" key="1">
    <source>
        <dbReference type="SAM" id="SignalP"/>
    </source>
</evidence>
<dbReference type="RefSeq" id="WP_109368947.1">
    <property type="nucleotide sequence ID" value="NZ_OOFM01000005.1"/>
</dbReference>
<evidence type="ECO:0000313" key="2">
    <source>
        <dbReference type="EMBL" id="SPL65278.1"/>
    </source>
</evidence>
<keyword evidence="1" id="KW-0732">Signal</keyword>
<sequence length="173" mass="18648">MVSIRFTAVSAALSVLLVAGVAEAAPKPKADDVTAKLAAAASPMSAQALEAIYAGKTWKWKDGGGFFSADRHKLAAWSQKGKAWSYGEGRWYATDGGKLCMQAYWRNKSSGGGGDISCFLHREKAGVIYQKRSIGGDWYIFRNNPSKPTDEAQKLVRGDLVSKGLMRIKASAK</sequence>
<accession>A0A2P9HME2</accession>
<gene>
    <name evidence="2" type="ORF">OHAE_1145</name>
</gene>
<organism evidence="2 3">
    <name type="scientific">Ochrobactrum soli</name>
    <dbReference type="NCBI Taxonomy" id="2448455"/>
    <lineage>
        <taxon>Bacteria</taxon>
        <taxon>Pseudomonadati</taxon>
        <taxon>Pseudomonadota</taxon>
        <taxon>Alphaproteobacteria</taxon>
        <taxon>Hyphomicrobiales</taxon>
        <taxon>Brucellaceae</taxon>
        <taxon>Brucella/Ochrobactrum group</taxon>
        <taxon>Ochrobactrum</taxon>
    </lineage>
</organism>
<dbReference type="Proteomes" id="UP000246073">
    <property type="component" value="Unassembled WGS sequence"/>
</dbReference>
<name>A0A2P9HME2_9HYPH</name>
<feature type="signal peptide" evidence="1">
    <location>
        <begin position="1"/>
        <end position="24"/>
    </location>
</feature>
<evidence type="ECO:0000313" key="3">
    <source>
        <dbReference type="Proteomes" id="UP000246073"/>
    </source>
</evidence>
<evidence type="ECO:0008006" key="4">
    <source>
        <dbReference type="Google" id="ProtNLM"/>
    </source>
</evidence>
<reference evidence="3" key="1">
    <citation type="submission" date="2017-12" db="EMBL/GenBank/DDBJ databases">
        <authorList>
            <person name="Diaz M."/>
        </authorList>
    </citation>
    <scope>NUCLEOTIDE SEQUENCE [LARGE SCALE GENOMIC DNA]</scope>
    <source>
        <strain evidence="3">FI11154</strain>
    </source>
</reference>
<dbReference type="Pfam" id="PF06191">
    <property type="entry name" value="DUF995"/>
    <property type="match status" value="1"/>
</dbReference>
<dbReference type="AlphaFoldDB" id="A0A2P9HME2"/>
<dbReference type="EMBL" id="OOFM01000005">
    <property type="protein sequence ID" value="SPL65278.1"/>
    <property type="molecule type" value="Genomic_DNA"/>
</dbReference>
<protein>
    <recommendedName>
        <fullName evidence="4">DUF995 domain-containing protein</fullName>
    </recommendedName>
</protein>